<dbReference type="Pfam" id="PF09739">
    <property type="entry name" value="MCM_bind"/>
    <property type="match status" value="1"/>
</dbReference>
<evidence type="ECO:0000256" key="2">
    <source>
        <dbReference type="ARBA" id="ARBA00023242"/>
    </source>
</evidence>
<evidence type="ECO:0000256" key="1">
    <source>
        <dbReference type="ARBA" id="ARBA00004123"/>
    </source>
</evidence>
<comment type="subcellular location">
    <subcellularLocation>
        <location evidence="1">Nucleus</location>
    </subcellularLocation>
</comment>
<evidence type="ECO:0000313" key="4">
    <source>
        <dbReference type="Proteomes" id="UP000654370"/>
    </source>
</evidence>
<dbReference type="InterPro" id="IPR019140">
    <property type="entry name" value="MCM_complex-bd"/>
</dbReference>
<gene>
    <name evidence="3" type="ORF">INT43_004045</name>
</gene>
<dbReference type="PANTHER" id="PTHR13489:SF0">
    <property type="entry name" value="MINI-CHROMOSOME MAINTENANCE COMPLEX-BINDING PROTEIN"/>
    <property type="match status" value="1"/>
</dbReference>
<dbReference type="GO" id="GO:0003682">
    <property type="term" value="F:chromatin binding"/>
    <property type="evidence" value="ECO:0007669"/>
    <property type="project" value="TreeGrafter"/>
</dbReference>
<dbReference type="Proteomes" id="UP000654370">
    <property type="component" value="Unassembled WGS sequence"/>
</dbReference>
<dbReference type="PANTHER" id="PTHR13489">
    <property type="entry name" value="MINI-CHROMOSOME MAINTENANCE COMPLEX-BINDING PROTEIN"/>
    <property type="match status" value="1"/>
</dbReference>
<dbReference type="OrthoDB" id="329666at2759"/>
<evidence type="ECO:0000313" key="3">
    <source>
        <dbReference type="EMBL" id="KAG2180256.1"/>
    </source>
</evidence>
<comment type="caution">
    <text evidence="3">The sequence shown here is derived from an EMBL/GenBank/DDBJ whole genome shotgun (WGS) entry which is preliminary data.</text>
</comment>
<protein>
    <recommendedName>
        <fullName evidence="5">Mini-chromosome maintenance complex-binding protein</fullName>
    </recommendedName>
</protein>
<sequence length="584" mass="64789">MPQSANMIHKPLVTLNTCFEEHIKSGHPPANFNASTILGDLLQAHDLQEIPSLNTTSHIALDPEILVTFRCMVQDTNLGPEIYLSINEVNDSSTGQKKLRSLKYRDADLADMDQFNEGRIPNEFLDERGVVYCISPPGESGWLKANDHSSIDQKLDNLSLNNQNESASDPQTKSKFPLPGVSHASAIVKLYGEDKNITVGSEIEIIGVLNRPSPSTTAAESGDADFDLPKPTFPNTPVVHALSVKTLKNKDAMVISQEDITNVRQQAKDIRAQLLEYLGNTFGGDMVVAEYVLLQLLSRVTSKRGVFALGQFSLNVTEFPTESIKSGTERDEAKKTLFTSANALTSKISSILRKILPTFVELPLSLDVLNTTSFYPRSTDENLLAGVLQLLDGTCVLVDETVLEEGTLKDQGVRNIQALNKVIQQQLLGYAYPFHEFDLSTDLGFIVVSRAKSMFPCHCMVPLNKSSTIPLQSLEDNDSLNISEQVLCNFRKYLHILKHTDYDIPESISQHIQQRFVESRKEASSQSQPLPTQDDLMLQLNLARLVSLSFGSSELTQELFDYTLNLEKTRSSRLEPTVAAHPQK</sequence>
<dbReference type="GO" id="GO:0005634">
    <property type="term" value="C:nucleus"/>
    <property type="evidence" value="ECO:0007669"/>
    <property type="project" value="UniProtKB-SubCell"/>
</dbReference>
<dbReference type="AlphaFoldDB" id="A0A8H7PW27"/>
<proteinExistence type="predicted"/>
<reference evidence="3" key="1">
    <citation type="submission" date="2020-12" db="EMBL/GenBank/DDBJ databases">
        <title>Metabolic potential, ecology and presence of endohyphal bacteria is reflected in genomic diversity of Mucoromycotina.</title>
        <authorList>
            <person name="Muszewska A."/>
            <person name="Okrasinska A."/>
            <person name="Steczkiewicz K."/>
            <person name="Drgas O."/>
            <person name="Orlowska M."/>
            <person name="Perlinska-Lenart U."/>
            <person name="Aleksandrzak-Piekarczyk T."/>
            <person name="Szatraj K."/>
            <person name="Zielenkiewicz U."/>
            <person name="Pilsyk S."/>
            <person name="Malc E."/>
            <person name="Mieczkowski P."/>
            <person name="Kruszewska J.S."/>
            <person name="Biernat P."/>
            <person name="Pawlowska J."/>
        </authorList>
    </citation>
    <scope>NUCLEOTIDE SEQUENCE</scope>
    <source>
        <strain evidence="3">WA0000067209</strain>
    </source>
</reference>
<keyword evidence="2" id="KW-0539">Nucleus</keyword>
<evidence type="ECO:0008006" key="5">
    <source>
        <dbReference type="Google" id="ProtNLM"/>
    </source>
</evidence>
<dbReference type="EMBL" id="JAEPQZ010000006">
    <property type="protein sequence ID" value="KAG2180256.1"/>
    <property type="molecule type" value="Genomic_DNA"/>
</dbReference>
<name>A0A8H7PW27_MORIS</name>
<dbReference type="GO" id="GO:0006261">
    <property type="term" value="P:DNA-templated DNA replication"/>
    <property type="evidence" value="ECO:0007669"/>
    <property type="project" value="TreeGrafter"/>
</dbReference>
<organism evidence="3 4">
    <name type="scientific">Mortierella isabellina</name>
    <name type="common">Filamentous fungus</name>
    <name type="synonym">Umbelopsis isabellina</name>
    <dbReference type="NCBI Taxonomy" id="91625"/>
    <lineage>
        <taxon>Eukaryota</taxon>
        <taxon>Fungi</taxon>
        <taxon>Fungi incertae sedis</taxon>
        <taxon>Mucoromycota</taxon>
        <taxon>Mucoromycotina</taxon>
        <taxon>Umbelopsidomycetes</taxon>
        <taxon>Umbelopsidales</taxon>
        <taxon>Umbelopsidaceae</taxon>
        <taxon>Umbelopsis</taxon>
    </lineage>
</organism>
<accession>A0A8H7PW27</accession>
<keyword evidence="4" id="KW-1185">Reference proteome</keyword>